<dbReference type="Proteomes" id="UP001596395">
    <property type="component" value="Unassembled WGS sequence"/>
</dbReference>
<dbReference type="InterPro" id="IPR050146">
    <property type="entry name" value="Type-I_3-dehydroquinase"/>
</dbReference>
<feature type="binding site" evidence="4">
    <location>
        <position position="67"/>
    </location>
    <ligand>
        <name>3-dehydroquinate</name>
        <dbReference type="ChEBI" id="CHEBI:32364"/>
    </ligand>
</feature>
<keyword evidence="6" id="KW-1185">Reference proteome</keyword>
<dbReference type="PANTHER" id="PTHR43699">
    <property type="entry name" value="3-DEHYDROQUINATE DEHYDRATASE"/>
    <property type="match status" value="1"/>
</dbReference>
<dbReference type="PANTHER" id="PTHR43699:SF1">
    <property type="entry name" value="3-DEHYDROQUINATE DEHYDRATASE"/>
    <property type="match status" value="1"/>
</dbReference>
<proteinExistence type="inferred from homology"/>
<protein>
    <recommendedName>
        <fullName evidence="4">3-dehydroquinate dehydratase</fullName>
        <shortName evidence="4">3-dehydroquinase</shortName>
        <ecNumber evidence="4">4.2.1.10</ecNumber>
    </recommendedName>
    <alternativeName>
        <fullName evidence="4">Type I DHQase</fullName>
    </alternativeName>
    <alternativeName>
        <fullName evidence="4">Type I dehydroquinase</fullName>
        <shortName evidence="4">DHQ1</shortName>
    </alternativeName>
</protein>
<gene>
    <name evidence="4" type="primary">aroD</name>
    <name evidence="5" type="ORF">ACFQGB_01425</name>
</gene>
<accession>A0ABD5VF75</accession>
<comment type="function">
    <text evidence="4">Involved in the third step of the chorismate pathway, which leads to the biosynthesis of aromatic amino acids. Catalyzes the cis-dehydration of 3-dehydroquinate (DHQ) and introduces the first double bond of the aromatic ring to yield 3-dehydroshikimate.</text>
</comment>
<comment type="caution">
    <text evidence="4">Lacks conserved residue(s) required for the propagation of feature annotation.</text>
</comment>
<comment type="catalytic activity">
    <reaction evidence="1 4">
        <text>3-dehydroquinate = 3-dehydroshikimate + H2O</text>
        <dbReference type="Rhea" id="RHEA:21096"/>
        <dbReference type="ChEBI" id="CHEBI:15377"/>
        <dbReference type="ChEBI" id="CHEBI:16630"/>
        <dbReference type="ChEBI" id="CHEBI:32364"/>
        <dbReference type="EC" id="4.2.1.10"/>
    </reaction>
</comment>
<keyword evidence="2 4" id="KW-0456">Lyase</keyword>
<evidence type="ECO:0000256" key="1">
    <source>
        <dbReference type="ARBA" id="ARBA00001864"/>
    </source>
</evidence>
<dbReference type="InterPro" id="IPR013785">
    <property type="entry name" value="Aldolase_TIM"/>
</dbReference>
<feature type="active site" description="Proton donor/acceptor" evidence="4">
    <location>
        <position position="144"/>
    </location>
</feature>
<reference evidence="5 6" key="1">
    <citation type="journal article" date="2019" name="Int. J. Syst. Evol. Microbiol.">
        <title>The Global Catalogue of Microorganisms (GCM) 10K type strain sequencing project: providing services to taxonomists for standard genome sequencing and annotation.</title>
        <authorList>
            <consortium name="The Broad Institute Genomics Platform"/>
            <consortium name="The Broad Institute Genome Sequencing Center for Infectious Disease"/>
            <person name="Wu L."/>
            <person name="Ma J."/>
        </authorList>
    </citation>
    <scope>NUCLEOTIDE SEQUENCE [LARGE SCALE GENOMIC DNA]</scope>
    <source>
        <strain evidence="5 6">GX26</strain>
    </source>
</reference>
<dbReference type="EC" id="4.2.1.10" evidence="4"/>
<feature type="binding site" evidence="4">
    <location>
        <position position="236"/>
    </location>
    <ligand>
        <name>3-dehydroquinate</name>
        <dbReference type="ChEBI" id="CHEBI:32364"/>
    </ligand>
</feature>
<feature type="binding site" evidence="4">
    <location>
        <begin position="31"/>
        <end position="33"/>
    </location>
    <ligand>
        <name>3-dehydroquinate</name>
        <dbReference type="ChEBI" id="CHEBI:32364"/>
    </ligand>
</feature>
<dbReference type="Gene3D" id="3.20.20.70">
    <property type="entry name" value="Aldolase class I"/>
    <property type="match status" value="1"/>
</dbReference>
<keyword evidence="4" id="KW-0028">Amino-acid biosynthesis</keyword>
<dbReference type="EMBL" id="JBHSXN010000001">
    <property type="protein sequence ID" value="MFC6951511.1"/>
    <property type="molecule type" value="Genomic_DNA"/>
</dbReference>
<feature type="binding site" evidence="4">
    <location>
        <position position="232"/>
    </location>
    <ligand>
        <name>3-dehydroquinate</name>
        <dbReference type="ChEBI" id="CHEBI:32364"/>
    </ligand>
</feature>
<dbReference type="HAMAP" id="MF_00214">
    <property type="entry name" value="AroD"/>
    <property type="match status" value="1"/>
</dbReference>
<evidence type="ECO:0000256" key="3">
    <source>
        <dbReference type="ARBA" id="ARBA00023270"/>
    </source>
</evidence>
<sequence>MDFESFVLAAATDDLADAATTVAREYADAVEYRMDAVDAAAEPGAVSPSVTALAEYDGDLPVIATNRAAWEGGAAGPAVPPSDQDAVQAEAARNRVESLAAAASVDTVEAVDVELASLAADAPGVETVLAEAAANDVAVVASSHDFERTPSRDAMRDALESGLAHGDVAKLAVTAETRKDALDLLAVTREFAARDEPVATMAMGAVGRHTRAVAPVYGSKIGYAPVDAADATAPGQYDLATLADLVESLS</sequence>
<dbReference type="AlphaFoldDB" id="A0ABD5VF75"/>
<keyword evidence="3 4" id="KW-0704">Schiff base</keyword>
<dbReference type="GO" id="GO:0046279">
    <property type="term" value="P:3,4-dihydroxybenzoate biosynthetic process"/>
    <property type="evidence" value="ECO:0007669"/>
    <property type="project" value="UniProtKB-ARBA"/>
</dbReference>
<dbReference type="RefSeq" id="WP_336348543.1">
    <property type="nucleotide sequence ID" value="NZ_JAZAQL010000001.1"/>
</dbReference>
<comment type="subunit">
    <text evidence="4">Homodimer.</text>
</comment>
<evidence type="ECO:0000313" key="5">
    <source>
        <dbReference type="EMBL" id="MFC6951511.1"/>
    </source>
</evidence>
<comment type="similarity">
    <text evidence="4">Belongs to the type-I 3-dehydroquinase family.</text>
</comment>
<comment type="caution">
    <text evidence="5">The sequence shown here is derived from an EMBL/GenBank/DDBJ whole genome shotgun (WGS) entry which is preliminary data.</text>
</comment>
<dbReference type="Pfam" id="PF01487">
    <property type="entry name" value="DHquinase_I"/>
    <property type="match status" value="1"/>
</dbReference>
<dbReference type="GO" id="GO:0009073">
    <property type="term" value="P:aromatic amino acid family biosynthetic process"/>
    <property type="evidence" value="ECO:0007669"/>
    <property type="project" value="UniProtKB-KW"/>
</dbReference>
<evidence type="ECO:0000256" key="4">
    <source>
        <dbReference type="HAMAP-Rule" id="MF_00214"/>
    </source>
</evidence>
<dbReference type="GO" id="GO:0009423">
    <property type="term" value="P:chorismate biosynthetic process"/>
    <property type="evidence" value="ECO:0007669"/>
    <property type="project" value="UniProtKB-UniRule"/>
</dbReference>
<feature type="active site" description="Schiff-base intermediate with substrate" evidence="4">
    <location>
        <position position="170"/>
    </location>
</feature>
<dbReference type="GO" id="GO:0003855">
    <property type="term" value="F:3-dehydroquinate dehydratase activity"/>
    <property type="evidence" value="ECO:0007669"/>
    <property type="project" value="UniProtKB-UniRule"/>
</dbReference>
<evidence type="ECO:0000256" key="2">
    <source>
        <dbReference type="ARBA" id="ARBA00023239"/>
    </source>
</evidence>
<name>A0ABD5VF75_9EURY</name>
<dbReference type="GO" id="GO:0008652">
    <property type="term" value="P:amino acid biosynthetic process"/>
    <property type="evidence" value="ECO:0007669"/>
    <property type="project" value="UniProtKB-KW"/>
</dbReference>
<organism evidence="5 6">
    <name type="scientific">Halorubellus litoreus</name>
    <dbReference type="NCBI Taxonomy" id="755308"/>
    <lineage>
        <taxon>Archaea</taxon>
        <taxon>Methanobacteriati</taxon>
        <taxon>Methanobacteriota</taxon>
        <taxon>Stenosarchaea group</taxon>
        <taxon>Halobacteria</taxon>
        <taxon>Halobacteriales</taxon>
        <taxon>Halorubellaceae</taxon>
        <taxon>Halorubellus</taxon>
    </lineage>
</organism>
<dbReference type="InterPro" id="IPR001381">
    <property type="entry name" value="DHquinase_I"/>
</dbReference>
<feature type="binding site" evidence="4">
    <location>
        <position position="211"/>
    </location>
    <ligand>
        <name>3-dehydroquinate</name>
        <dbReference type="ChEBI" id="CHEBI:32364"/>
    </ligand>
</feature>
<evidence type="ECO:0000313" key="6">
    <source>
        <dbReference type="Proteomes" id="UP001596395"/>
    </source>
</evidence>
<dbReference type="SUPFAM" id="SSF51569">
    <property type="entry name" value="Aldolase"/>
    <property type="match status" value="1"/>
</dbReference>
<dbReference type="CDD" id="cd00502">
    <property type="entry name" value="DHQase_I"/>
    <property type="match status" value="1"/>
</dbReference>
<comment type="pathway">
    <text evidence="4">Metabolic intermediate biosynthesis; chorismate biosynthesis; chorismate from D-erythrose 4-phosphate and phosphoenolpyruvate: step 3/7.</text>
</comment>
<keyword evidence="4" id="KW-0057">Aromatic amino acid biosynthesis</keyword>